<reference evidence="3 4" key="1">
    <citation type="submission" date="2016-07" db="EMBL/GenBank/DDBJ databases">
        <title>Draft genome of Streptomyces diastatochromogenes.</title>
        <authorList>
            <person name="Podduturi R."/>
            <person name="Lukassen M.B."/>
            <person name="Clausen N."/>
            <person name="Nielsen J.L."/>
            <person name="Jorgensen N.O."/>
        </authorList>
    </citation>
    <scope>NUCLEOTIDE SEQUENCE [LARGE SCALE GENOMIC DNA]</scope>
    <source>
        <strain evidence="3 4">DSM 40608</strain>
    </source>
</reference>
<evidence type="ECO:0000313" key="3">
    <source>
        <dbReference type="EMBL" id="OXY99096.1"/>
    </source>
</evidence>
<comment type="caution">
    <text evidence="3">The sequence shown here is derived from an EMBL/GenBank/DDBJ whole genome shotgun (WGS) entry which is preliminary data.</text>
</comment>
<name>A0A233STY6_STRDA</name>
<dbReference type="SUPFAM" id="SSF53474">
    <property type="entry name" value="alpha/beta-Hydrolases"/>
    <property type="match status" value="1"/>
</dbReference>
<dbReference type="Gene3D" id="3.40.50.1820">
    <property type="entry name" value="alpha/beta hydrolase"/>
    <property type="match status" value="1"/>
</dbReference>
<organism evidence="3 4">
    <name type="scientific">Streptomyces diastatochromogenes</name>
    <dbReference type="NCBI Taxonomy" id="42236"/>
    <lineage>
        <taxon>Bacteria</taxon>
        <taxon>Bacillati</taxon>
        <taxon>Actinomycetota</taxon>
        <taxon>Actinomycetes</taxon>
        <taxon>Kitasatosporales</taxon>
        <taxon>Streptomycetaceae</taxon>
        <taxon>Streptomyces</taxon>
    </lineage>
</organism>
<dbReference type="PANTHER" id="PTHR43798">
    <property type="entry name" value="MONOACYLGLYCEROL LIPASE"/>
    <property type="match status" value="1"/>
</dbReference>
<keyword evidence="4" id="KW-1185">Reference proteome</keyword>
<dbReference type="RefSeq" id="WP_094214919.1">
    <property type="nucleotide sequence ID" value="NZ_MCGQ01000006.1"/>
</dbReference>
<dbReference type="InterPro" id="IPR000639">
    <property type="entry name" value="Epox_hydrolase-like"/>
</dbReference>
<dbReference type="GO" id="GO:0016020">
    <property type="term" value="C:membrane"/>
    <property type="evidence" value="ECO:0007669"/>
    <property type="project" value="TreeGrafter"/>
</dbReference>
<dbReference type="GO" id="GO:0016787">
    <property type="term" value="F:hydrolase activity"/>
    <property type="evidence" value="ECO:0007669"/>
    <property type="project" value="UniProtKB-KW"/>
</dbReference>
<dbReference type="PRINTS" id="PR00412">
    <property type="entry name" value="EPOXHYDRLASE"/>
</dbReference>
<dbReference type="InterPro" id="IPR050266">
    <property type="entry name" value="AB_hydrolase_sf"/>
</dbReference>
<sequence length="242" mass="26658">MPAVFVHGVPDTHHVWDDVIAHLPRTDVVVLSLPGFGSPVPEGFTSTKEEYADWIIARLEEIGTPVDLVGHDWGCILTSRVASVRPDLVRTWAAGGAQIAGADEWHDLAKLWQTPEVGEQWMAALDPSELSKLLQANGVPAQHAEENASRMDATMKDSILRLYRSAVLLWEDWRPGLADITSPSLVFWGNDDQFAPEQYAEPVAKAVRATGVIRLDSGHWTPLQRPRELADALAQHWASVPA</sequence>
<evidence type="ECO:0000259" key="2">
    <source>
        <dbReference type="Pfam" id="PF12697"/>
    </source>
</evidence>
<protein>
    <submittedName>
        <fullName evidence="3">Oxidoreductase</fullName>
    </submittedName>
</protein>
<dbReference type="EMBL" id="MCGQ01000006">
    <property type="protein sequence ID" value="OXY99096.1"/>
    <property type="molecule type" value="Genomic_DNA"/>
</dbReference>
<gene>
    <name evidence="3" type="ORF">BEK98_03725</name>
</gene>
<dbReference type="OrthoDB" id="4540226at2"/>
<dbReference type="InterPro" id="IPR029058">
    <property type="entry name" value="AB_hydrolase_fold"/>
</dbReference>
<evidence type="ECO:0000313" key="4">
    <source>
        <dbReference type="Proteomes" id="UP000215483"/>
    </source>
</evidence>
<dbReference type="InterPro" id="IPR000073">
    <property type="entry name" value="AB_hydrolase_1"/>
</dbReference>
<feature type="domain" description="AB hydrolase-1" evidence="2">
    <location>
        <begin position="4"/>
        <end position="232"/>
    </location>
</feature>
<proteinExistence type="predicted"/>
<evidence type="ECO:0000256" key="1">
    <source>
        <dbReference type="ARBA" id="ARBA00022801"/>
    </source>
</evidence>
<dbReference type="AlphaFoldDB" id="A0A233STY6"/>
<dbReference type="Proteomes" id="UP000215483">
    <property type="component" value="Unassembled WGS sequence"/>
</dbReference>
<keyword evidence="1" id="KW-0378">Hydrolase</keyword>
<accession>A0A233STY6</accession>
<dbReference type="PANTHER" id="PTHR43798:SF31">
    <property type="entry name" value="AB HYDROLASE SUPERFAMILY PROTEIN YCLE"/>
    <property type="match status" value="1"/>
</dbReference>
<dbReference type="Pfam" id="PF12697">
    <property type="entry name" value="Abhydrolase_6"/>
    <property type="match status" value="1"/>
</dbReference>